<dbReference type="AlphaFoldDB" id="A0A6G9QKK1"/>
<proteinExistence type="predicted"/>
<gene>
    <name evidence="1" type="ORF">HBH39_09345</name>
</gene>
<name>A0A6G9QKK1_9GAMM</name>
<sequence>MGIGSWFGNNGHQQQALTRAGLVLDNSSTCFMIADPNGLSSMQIKR</sequence>
<protein>
    <submittedName>
        <fullName evidence="1">Uncharacterized protein</fullName>
    </submittedName>
</protein>
<dbReference type="RefSeq" id="WP_167677647.1">
    <property type="nucleotide sequence ID" value="NZ_CP050313.1"/>
</dbReference>
<accession>A0A6G9QKK1</accession>
<evidence type="ECO:0000313" key="2">
    <source>
        <dbReference type="Proteomes" id="UP000502608"/>
    </source>
</evidence>
<dbReference type="KEGG" id="saes:HBH39_09345"/>
<keyword evidence="2" id="KW-1185">Reference proteome</keyword>
<reference evidence="1 2" key="1">
    <citation type="submission" date="2020-03" db="EMBL/GenBank/DDBJ databases">
        <title>Complete genome sequence of Shewanella sp.</title>
        <authorList>
            <person name="Kim Y.-S."/>
            <person name="Kim S.-J."/>
            <person name="Jung H.-K."/>
            <person name="Kim K.-H."/>
        </authorList>
    </citation>
    <scope>NUCLEOTIDE SEQUENCE [LARGE SCALE GENOMIC DNA]</scope>
    <source>
        <strain evidence="1 2">PN3F2</strain>
    </source>
</reference>
<dbReference type="Proteomes" id="UP000502608">
    <property type="component" value="Chromosome"/>
</dbReference>
<evidence type="ECO:0000313" key="1">
    <source>
        <dbReference type="EMBL" id="QIR14663.1"/>
    </source>
</evidence>
<dbReference type="EMBL" id="CP050313">
    <property type="protein sequence ID" value="QIR14663.1"/>
    <property type="molecule type" value="Genomic_DNA"/>
</dbReference>
<organism evidence="1 2">
    <name type="scientific">Shewanella aestuarii</name>
    <dbReference type="NCBI Taxonomy" id="1028752"/>
    <lineage>
        <taxon>Bacteria</taxon>
        <taxon>Pseudomonadati</taxon>
        <taxon>Pseudomonadota</taxon>
        <taxon>Gammaproteobacteria</taxon>
        <taxon>Alteromonadales</taxon>
        <taxon>Shewanellaceae</taxon>
        <taxon>Shewanella</taxon>
    </lineage>
</organism>